<proteinExistence type="predicted"/>
<sequence length="37" mass="4510">MSFPNLSRIGFWSVTQKLLFEMRVWNFTTWKGITMQQ</sequence>
<dbReference type="AlphaFoldDB" id="A0A3L6ENV2"/>
<comment type="caution">
    <text evidence="1">The sequence shown here is derived from an EMBL/GenBank/DDBJ whole genome shotgun (WGS) entry which is preliminary data.</text>
</comment>
<gene>
    <name evidence="1" type="ORF">Zm00014a_015199</name>
</gene>
<organism evidence="1">
    <name type="scientific">Zea mays</name>
    <name type="common">Maize</name>
    <dbReference type="NCBI Taxonomy" id="4577"/>
    <lineage>
        <taxon>Eukaryota</taxon>
        <taxon>Viridiplantae</taxon>
        <taxon>Streptophyta</taxon>
        <taxon>Embryophyta</taxon>
        <taxon>Tracheophyta</taxon>
        <taxon>Spermatophyta</taxon>
        <taxon>Magnoliopsida</taxon>
        <taxon>Liliopsida</taxon>
        <taxon>Poales</taxon>
        <taxon>Poaceae</taxon>
        <taxon>PACMAD clade</taxon>
        <taxon>Panicoideae</taxon>
        <taxon>Andropogonodae</taxon>
        <taxon>Andropogoneae</taxon>
        <taxon>Tripsacinae</taxon>
        <taxon>Zea</taxon>
    </lineage>
</organism>
<evidence type="ECO:0000313" key="1">
    <source>
        <dbReference type="EMBL" id="PWZ22480.1"/>
    </source>
</evidence>
<name>A0A3L6ENV2_MAIZE</name>
<accession>A0A3L6ENV2</accession>
<protein>
    <submittedName>
        <fullName evidence="1">Uncharacterized protein</fullName>
    </submittedName>
</protein>
<dbReference type="Proteomes" id="UP000251960">
    <property type="component" value="Chromosome 5"/>
</dbReference>
<reference evidence="1" key="1">
    <citation type="journal article" date="2018" name="Nat. Genet.">
        <title>Extensive intraspecific gene order and gene structural variations between Mo17 and other maize genomes.</title>
        <authorList>
            <person name="Sun S."/>
            <person name="Zhou Y."/>
            <person name="Chen J."/>
            <person name="Shi J."/>
            <person name="Zhao H."/>
            <person name="Zhao H."/>
            <person name="Song W."/>
            <person name="Zhang M."/>
            <person name="Cui Y."/>
            <person name="Dong X."/>
            <person name="Liu H."/>
            <person name="Ma X."/>
            <person name="Jiao Y."/>
            <person name="Wang B."/>
            <person name="Wei X."/>
            <person name="Stein J.C."/>
            <person name="Glaubitz J.C."/>
            <person name="Lu F."/>
            <person name="Yu G."/>
            <person name="Liang C."/>
            <person name="Fengler K."/>
            <person name="Li B."/>
            <person name="Rafalski A."/>
            <person name="Schnable P.S."/>
            <person name="Ware D.H."/>
            <person name="Buckler E.S."/>
            <person name="Lai J."/>
        </authorList>
    </citation>
    <scope>NUCLEOTIDE SEQUENCE [LARGE SCALE GENOMIC DNA]</scope>
    <source>
        <tissue evidence="1">Seedling</tissue>
    </source>
</reference>
<dbReference type="EMBL" id="NCVQ01000006">
    <property type="protein sequence ID" value="PWZ22480.1"/>
    <property type="molecule type" value="Genomic_DNA"/>
</dbReference>